<protein>
    <submittedName>
        <fullName evidence="1">Uncharacterized protein</fullName>
    </submittedName>
</protein>
<proteinExistence type="predicted"/>
<evidence type="ECO:0000313" key="1">
    <source>
        <dbReference type="EMBL" id="KPJ16858.1"/>
    </source>
</evidence>
<gene>
    <name evidence="1" type="ORF">RR48_13714</name>
</gene>
<name>A0A194RGB3_PAPMA</name>
<sequence length="127" mass="14736">MFELIIRYSIQISSMVSSLGKSQDLGRAVLLEDTVSLFTSVCEPQRHKQNHHPLKPTPGPIRHIYINIQNIGLRMSLAKHHRRAGDLGPLRSHILSTKVPHDYNSDTLNNKFYAQHRDMYERFEFVE</sequence>
<dbReference type="Proteomes" id="UP000053240">
    <property type="component" value="Unassembled WGS sequence"/>
</dbReference>
<reference evidence="1 2" key="1">
    <citation type="journal article" date="2015" name="Nat. Commun.">
        <title>Outbred genome sequencing and CRISPR/Cas9 gene editing in butterflies.</title>
        <authorList>
            <person name="Li X."/>
            <person name="Fan D."/>
            <person name="Zhang W."/>
            <person name="Liu G."/>
            <person name="Zhang L."/>
            <person name="Zhao L."/>
            <person name="Fang X."/>
            <person name="Chen L."/>
            <person name="Dong Y."/>
            <person name="Chen Y."/>
            <person name="Ding Y."/>
            <person name="Zhao R."/>
            <person name="Feng M."/>
            <person name="Zhu Y."/>
            <person name="Feng Y."/>
            <person name="Jiang X."/>
            <person name="Zhu D."/>
            <person name="Xiang H."/>
            <person name="Feng X."/>
            <person name="Li S."/>
            <person name="Wang J."/>
            <person name="Zhang G."/>
            <person name="Kronforst M.R."/>
            <person name="Wang W."/>
        </authorList>
    </citation>
    <scope>NUCLEOTIDE SEQUENCE [LARGE SCALE GENOMIC DNA]</scope>
    <source>
        <strain evidence="1">Ya'a_city_454_Pm</strain>
        <tissue evidence="1">Whole body</tissue>
    </source>
</reference>
<organism evidence="1 2">
    <name type="scientific">Papilio machaon</name>
    <name type="common">Old World swallowtail butterfly</name>
    <dbReference type="NCBI Taxonomy" id="76193"/>
    <lineage>
        <taxon>Eukaryota</taxon>
        <taxon>Metazoa</taxon>
        <taxon>Ecdysozoa</taxon>
        <taxon>Arthropoda</taxon>
        <taxon>Hexapoda</taxon>
        <taxon>Insecta</taxon>
        <taxon>Pterygota</taxon>
        <taxon>Neoptera</taxon>
        <taxon>Endopterygota</taxon>
        <taxon>Lepidoptera</taxon>
        <taxon>Glossata</taxon>
        <taxon>Ditrysia</taxon>
        <taxon>Papilionoidea</taxon>
        <taxon>Papilionidae</taxon>
        <taxon>Papilioninae</taxon>
        <taxon>Papilio</taxon>
    </lineage>
</organism>
<dbReference type="AlphaFoldDB" id="A0A194RGB3"/>
<dbReference type="EMBL" id="KQ460205">
    <property type="protein sequence ID" value="KPJ16858.1"/>
    <property type="molecule type" value="Genomic_DNA"/>
</dbReference>
<keyword evidence="2" id="KW-1185">Reference proteome</keyword>
<evidence type="ECO:0000313" key="2">
    <source>
        <dbReference type="Proteomes" id="UP000053240"/>
    </source>
</evidence>
<dbReference type="InParanoid" id="A0A194RGB3"/>
<accession>A0A194RGB3</accession>